<dbReference type="EMBL" id="QTJV01000006">
    <property type="protein sequence ID" value="RFM33536.1"/>
    <property type="molecule type" value="Genomic_DNA"/>
</dbReference>
<dbReference type="Gene3D" id="2.60.120.1440">
    <property type="match status" value="1"/>
</dbReference>
<dbReference type="InterPro" id="IPR006860">
    <property type="entry name" value="FecR"/>
</dbReference>
<dbReference type="InterPro" id="IPR012373">
    <property type="entry name" value="Ferrdict_sens_TM"/>
</dbReference>
<keyword evidence="4" id="KW-1185">Reference proteome</keyword>
<organism evidence="3 4">
    <name type="scientific">Chitinophaga silvisoli</name>
    <dbReference type="NCBI Taxonomy" id="2291814"/>
    <lineage>
        <taxon>Bacteria</taxon>
        <taxon>Pseudomonadati</taxon>
        <taxon>Bacteroidota</taxon>
        <taxon>Chitinophagia</taxon>
        <taxon>Chitinophagales</taxon>
        <taxon>Chitinophagaceae</taxon>
        <taxon>Chitinophaga</taxon>
    </lineage>
</organism>
<evidence type="ECO:0000313" key="3">
    <source>
        <dbReference type="EMBL" id="RFM33536.1"/>
    </source>
</evidence>
<accession>A0A3E1P009</accession>
<dbReference type="PIRSF" id="PIRSF018266">
    <property type="entry name" value="FecR"/>
    <property type="match status" value="1"/>
</dbReference>
<evidence type="ECO:0000259" key="2">
    <source>
        <dbReference type="Pfam" id="PF16344"/>
    </source>
</evidence>
<feature type="domain" description="Protein FecR C-terminal" evidence="2">
    <location>
        <begin position="300"/>
        <end position="368"/>
    </location>
</feature>
<dbReference type="AlphaFoldDB" id="A0A3E1P009"/>
<name>A0A3E1P009_9BACT</name>
<sequence>MEMNELVHLSRKYLSGTASEAEKSELLQWYNAYDEEELTAYLQADQDETEEALEARMLLRLQETNYIGGRQKIHFLRRRSVQVAASLLLVCAIGGGWLFTRNHPEKKLVAQSNLPTLILDDGSELTLDTAKKGILSRQGSTSIVQSLTKLSYRQQGNEVSATIHYNTLRTPKGGQFTLVLPDGTTVWLNAASSIRFPTAFTGHERNVSITGEAYFEVAAVASQPFTVTTGSTTVRVLGTRFNVKAYEDESQTATTLIQGAVLVNGQQLLPGEQAIVTGSSPVINKHADVATAIAWKNGLFSFKDADIATVMRELVRWYDVKVVYPEGIPEGTFSGDLSRSLSIGQLASLMETTRIHMRLSDEGRSIIVTSR</sequence>
<dbReference type="Gene3D" id="3.55.50.30">
    <property type="match status" value="1"/>
</dbReference>
<dbReference type="Proteomes" id="UP000261174">
    <property type="component" value="Unassembled WGS sequence"/>
</dbReference>
<dbReference type="PANTHER" id="PTHR30273:SF2">
    <property type="entry name" value="PROTEIN FECR"/>
    <property type="match status" value="1"/>
</dbReference>
<gene>
    <name evidence="3" type="ORF">DXN04_16375</name>
</gene>
<dbReference type="PANTHER" id="PTHR30273">
    <property type="entry name" value="PERIPLASMIC SIGNAL SENSOR AND SIGMA FACTOR ACTIVATOR FECR-RELATED"/>
    <property type="match status" value="1"/>
</dbReference>
<dbReference type="Pfam" id="PF04773">
    <property type="entry name" value="FecR"/>
    <property type="match status" value="1"/>
</dbReference>
<reference evidence="3 4" key="1">
    <citation type="submission" date="2018-08" db="EMBL/GenBank/DDBJ databases">
        <title>Chitinophaga sp. K20C18050901, a novel bacterium isolated from forest soil.</title>
        <authorList>
            <person name="Wang C."/>
        </authorList>
    </citation>
    <scope>NUCLEOTIDE SEQUENCE [LARGE SCALE GENOMIC DNA]</scope>
    <source>
        <strain evidence="3 4">K20C18050901</strain>
    </source>
</reference>
<feature type="domain" description="FecR protein" evidence="1">
    <location>
        <begin position="167"/>
        <end position="261"/>
    </location>
</feature>
<dbReference type="GO" id="GO:0016989">
    <property type="term" value="F:sigma factor antagonist activity"/>
    <property type="evidence" value="ECO:0007669"/>
    <property type="project" value="TreeGrafter"/>
</dbReference>
<comment type="caution">
    <text evidence="3">The sequence shown here is derived from an EMBL/GenBank/DDBJ whole genome shotgun (WGS) entry which is preliminary data.</text>
</comment>
<proteinExistence type="predicted"/>
<dbReference type="Pfam" id="PF16344">
    <property type="entry name" value="FecR_C"/>
    <property type="match status" value="1"/>
</dbReference>
<protein>
    <submittedName>
        <fullName evidence="3">DUF4974 domain-containing protein</fullName>
    </submittedName>
</protein>
<evidence type="ECO:0000313" key="4">
    <source>
        <dbReference type="Proteomes" id="UP000261174"/>
    </source>
</evidence>
<dbReference type="InterPro" id="IPR032508">
    <property type="entry name" value="FecR_C"/>
</dbReference>
<evidence type="ECO:0000259" key="1">
    <source>
        <dbReference type="Pfam" id="PF04773"/>
    </source>
</evidence>